<dbReference type="InterPro" id="IPR006269">
    <property type="entry name" value="KDO8P_synthase"/>
</dbReference>
<keyword evidence="6" id="KW-0963">Cytoplasm</keyword>
<evidence type="ECO:0000256" key="2">
    <source>
        <dbReference type="ARBA" id="ARBA00004756"/>
    </source>
</evidence>
<gene>
    <name evidence="10" type="primary">kdsA</name>
    <name evidence="10" type="ORF">IPV69_13460</name>
</gene>
<dbReference type="NCBIfam" id="TIGR01362">
    <property type="entry name" value="KDO8P_synth"/>
    <property type="match status" value="1"/>
</dbReference>
<sequence>MDLQINPARPFVIAGPCVIESAELCLTIASHVKSVCDKLGLTYIFKASFDKANRSANASFRGPGLTDGLVVLARIKKDLGLPVLTDVHEPDQVPVAAKVVDILQVPAFLARQTDLLMACGHTSCWVNIKKGQFMSPQEMTNAADKVRAAGNSRIMLTERGTFFGYNRLVNDFTGLDVMKKIGCPVVFDITHSTQQPAGLGSSSGGNPQYSPLLARAAIAAGVDGLFLECHPDPRNAKSDAATMLGLDAVEPLLKSCVQIAELRKQWEQ</sequence>
<comment type="pathway">
    <text evidence="2">Bacterial outer membrane biogenesis; lipopolysaccharide biosynthesis.</text>
</comment>
<dbReference type="KEGG" id="hbs:IPV69_13460"/>
<protein>
    <recommendedName>
        <fullName evidence="5">3-deoxy-8-phosphooctulonate synthase</fullName>
        <ecNumber evidence="5">2.5.1.55</ecNumber>
    </recommendedName>
</protein>
<reference evidence="10 11" key="1">
    <citation type="submission" date="2020-10" db="EMBL/GenBank/DDBJ databases">
        <title>Wide distribution of Phycisphaera-like planctomycetes from WD2101 soil group in peatlands and genome analysis of the first cultivated representative.</title>
        <authorList>
            <person name="Dedysh S.N."/>
            <person name="Beletsky A.V."/>
            <person name="Ivanova A."/>
            <person name="Kulichevskaya I.S."/>
            <person name="Suzina N.E."/>
            <person name="Philippov D.A."/>
            <person name="Rakitin A.L."/>
            <person name="Mardanov A.V."/>
            <person name="Ravin N.V."/>
        </authorList>
    </citation>
    <scope>NUCLEOTIDE SEQUENCE [LARGE SCALE GENOMIC DNA]</scope>
    <source>
        <strain evidence="10 11">M1803</strain>
    </source>
</reference>
<dbReference type="Pfam" id="PF00793">
    <property type="entry name" value="DAHP_synth_1"/>
    <property type="match status" value="1"/>
</dbReference>
<dbReference type="AlphaFoldDB" id="A0A7M2WRR8"/>
<dbReference type="EC" id="2.5.1.55" evidence="5"/>
<dbReference type="Proteomes" id="UP000593765">
    <property type="component" value="Chromosome"/>
</dbReference>
<dbReference type="EMBL" id="CP063458">
    <property type="protein sequence ID" value="QOV87300.1"/>
    <property type="molecule type" value="Genomic_DNA"/>
</dbReference>
<comment type="pathway">
    <text evidence="3">Carbohydrate biosynthesis; 3-deoxy-D-manno-octulosonate biosynthesis; 3-deoxy-D-manno-octulosonate from D-ribulose 5-phosphate: step 2/3.</text>
</comment>
<keyword evidence="11" id="KW-1185">Reference proteome</keyword>
<evidence type="ECO:0000256" key="5">
    <source>
        <dbReference type="ARBA" id="ARBA00012693"/>
    </source>
</evidence>
<evidence type="ECO:0000256" key="1">
    <source>
        <dbReference type="ARBA" id="ARBA00004496"/>
    </source>
</evidence>
<dbReference type="GO" id="GO:0009103">
    <property type="term" value="P:lipopolysaccharide biosynthetic process"/>
    <property type="evidence" value="ECO:0007669"/>
    <property type="project" value="UniProtKB-UniPathway"/>
</dbReference>
<comment type="subcellular location">
    <subcellularLocation>
        <location evidence="1">Cytoplasm</location>
    </subcellularLocation>
</comment>
<proteinExistence type="inferred from homology"/>
<organism evidence="10 11">
    <name type="scientific">Humisphaera borealis</name>
    <dbReference type="NCBI Taxonomy" id="2807512"/>
    <lineage>
        <taxon>Bacteria</taxon>
        <taxon>Pseudomonadati</taxon>
        <taxon>Planctomycetota</taxon>
        <taxon>Phycisphaerae</taxon>
        <taxon>Tepidisphaerales</taxon>
        <taxon>Tepidisphaeraceae</taxon>
        <taxon>Humisphaera</taxon>
    </lineage>
</organism>
<dbReference type="GO" id="GO:0008676">
    <property type="term" value="F:3-deoxy-8-phosphooctulonate synthase activity"/>
    <property type="evidence" value="ECO:0007669"/>
    <property type="project" value="UniProtKB-EC"/>
</dbReference>
<accession>A0A7M2WRR8</accession>
<dbReference type="InterPro" id="IPR006218">
    <property type="entry name" value="DAHP1/KDSA"/>
</dbReference>
<evidence type="ECO:0000256" key="4">
    <source>
        <dbReference type="ARBA" id="ARBA00010499"/>
    </source>
</evidence>
<dbReference type="InterPro" id="IPR013785">
    <property type="entry name" value="Aldolase_TIM"/>
</dbReference>
<evidence type="ECO:0000256" key="8">
    <source>
        <dbReference type="ARBA" id="ARBA00049112"/>
    </source>
</evidence>
<dbReference type="NCBIfam" id="NF003543">
    <property type="entry name" value="PRK05198.1"/>
    <property type="match status" value="1"/>
</dbReference>
<evidence type="ECO:0000313" key="11">
    <source>
        <dbReference type="Proteomes" id="UP000593765"/>
    </source>
</evidence>
<evidence type="ECO:0000256" key="3">
    <source>
        <dbReference type="ARBA" id="ARBA00004845"/>
    </source>
</evidence>
<evidence type="ECO:0000256" key="6">
    <source>
        <dbReference type="ARBA" id="ARBA00022490"/>
    </source>
</evidence>
<dbReference type="RefSeq" id="WP_206290197.1">
    <property type="nucleotide sequence ID" value="NZ_CP063458.1"/>
</dbReference>
<evidence type="ECO:0000259" key="9">
    <source>
        <dbReference type="Pfam" id="PF00793"/>
    </source>
</evidence>
<evidence type="ECO:0000256" key="7">
    <source>
        <dbReference type="ARBA" id="ARBA00022679"/>
    </source>
</evidence>
<comment type="catalytic activity">
    <reaction evidence="8">
        <text>D-arabinose 5-phosphate + phosphoenolpyruvate + H2O = 3-deoxy-alpha-D-manno-2-octulosonate-8-phosphate + phosphate</text>
        <dbReference type="Rhea" id="RHEA:14053"/>
        <dbReference type="ChEBI" id="CHEBI:15377"/>
        <dbReference type="ChEBI" id="CHEBI:43474"/>
        <dbReference type="ChEBI" id="CHEBI:57693"/>
        <dbReference type="ChEBI" id="CHEBI:58702"/>
        <dbReference type="ChEBI" id="CHEBI:85985"/>
        <dbReference type="EC" id="2.5.1.55"/>
    </reaction>
</comment>
<dbReference type="SUPFAM" id="SSF51569">
    <property type="entry name" value="Aldolase"/>
    <property type="match status" value="1"/>
</dbReference>
<dbReference type="Gene3D" id="3.20.20.70">
    <property type="entry name" value="Aldolase class I"/>
    <property type="match status" value="1"/>
</dbReference>
<feature type="domain" description="DAHP synthetase I/KDSA" evidence="9">
    <location>
        <begin position="9"/>
        <end position="261"/>
    </location>
</feature>
<dbReference type="GO" id="GO:0005737">
    <property type="term" value="C:cytoplasm"/>
    <property type="evidence" value="ECO:0007669"/>
    <property type="project" value="UniProtKB-SubCell"/>
</dbReference>
<dbReference type="UniPathway" id="UPA00030"/>
<dbReference type="UniPathway" id="UPA00357">
    <property type="reaction ID" value="UER00474"/>
</dbReference>
<dbReference type="PANTHER" id="PTHR21057">
    <property type="entry name" value="PHOSPHO-2-DEHYDRO-3-DEOXYHEPTONATE ALDOLASE"/>
    <property type="match status" value="1"/>
</dbReference>
<comment type="similarity">
    <text evidence="4">Belongs to the KdsA family.</text>
</comment>
<name>A0A7M2WRR8_9BACT</name>
<keyword evidence="7 10" id="KW-0808">Transferase</keyword>
<evidence type="ECO:0000313" key="10">
    <source>
        <dbReference type="EMBL" id="QOV87300.1"/>
    </source>
</evidence>